<reference evidence="2" key="1">
    <citation type="submission" date="2022-03" db="EMBL/GenBank/DDBJ databases">
        <authorList>
            <person name="Alioto T."/>
            <person name="Alioto T."/>
            <person name="Gomez Garrido J."/>
        </authorList>
    </citation>
    <scope>NUCLEOTIDE SEQUENCE</scope>
</reference>
<feature type="region of interest" description="Disordered" evidence="1">
    <location>
        <begin position="91"/>
        <end position="113"/>
    </location>
</feature>
<dbReference type="AlphaFoldDB" id="A0AAD1R6B6"/>
<sequence length="134" mass="13895">MDDFLQTPLGPNREVHGSKMAPVSPASTSSVQEEPTLADSGAEIRRLAATMVTKLALQSLTSTLTASLTSTVTALQADVDAQGNRIQALEAQAQASQHQASAANTALAPPRPPWDYGPPWGLFASGGNTTVVLV</sequence>
<feature type="region of interest" description="Disordered" evidence="1">
    <location>
        <begin position="1"/>
        <end position="38"/>
    </location>
</feature>
<dbReference type="EMBL" id="OW240912">
    <property type="protein sequence ID" value="CAH2224660.1"/>
    <property type="molecule type" value="Genomic_DNA"/>
</dbReference>
<evidence type="ECO:0000256" key="1">
    <source>
        <dbReference type="SAM" id="MobiDB-lite"/>
    </source>
</evidence>
<dbReference type="Proteomes" id="UP001295444">
    <property type="component" value="Chromosome 01"/>
</dbReference>
<keyword evidence="3" id="KW-1185">Reference proteome</keyword>
<proteinExistence type="predicted"/>
<name>A0AAD1R6B6_PELCU</name>
<evidence type="ECO:0000313" key="2">
    <source>
        <dbReference type="EMBL" id="CAH2224660.1"/>
    </source>
</evidence>
<gene>
    <name evidence="2" type="ORF">PECUL_23A005377</name>
</gene>
<accession>A0AAD1R6B6</accession>
<protein>
    <submittedName>
        <fullName evidence="2">Uncharacterized protein</fullName>
    </submittedName>
</protein>
<organism evidence="2 3">
    <name type="scientific">Pelobates cultripes</name>
    <name type="common">Western spadefoot toad</name>
    <dbReference type="NCBI Taxonomy" id="61616"/>
    <lineage>
        <taxon>Eukaryota</taxon>
        <taxon>Metazoa</taxon>
        <taxon>Chordata</taxon>
        <taxon>Craniata</taxon>
        <taxon>Vertebrata</taxon>
        <taxon>Euteleostomi</taxon>
        <taxon>Amphibia</taxon>
        <taxon>Batrachia</taxon>
        <taxon>Anura</taxon>
        <taxon>Pelobatoidea</taxon>
        <taxon>Pelobatidae</taxon>
        <taxon>Pelobates</taxon>
    </lineage>
</organism>
<feature type="compositionally biased region" description="Low complexity" evidence="1">
    <location>
        <begin position="91"/>
        <end position="106"/>
    </location>
</feature>
<evidence type="ECO:0000313" key="3">
    <source>
        <dbReference type="Proteomes" id="UP001295444"/>
    </source>
</evidence>